<dbReference type="EMBL" id="AP012279">
    <property type="protein sequence ID" value="BAL76998.1"/>
    <property type="molecule type" value="Genomic_DNA"/>
</dbReference>
<feature type="region of interest" description="Disordered" evidence="1">
    <location>
        <begin position="1"/>
        <end position="51"/>
    </location>
</feature>
<reference evidence="2 3" key="1">
    <citation type="journal article" date="2012" name="Microbes Environ.">
        <title>Complete genome sequence of Bradyrhizobium sp. S23321: insights into symbiosis evolution in soil oligotrophs.</title>
        <authorList>
            <person name="Okubo T."/>
            <person name="Tsukui T."/>
            <person name="Maita H."/>
            <person name="Okamoto S."/>
            <person name="Oshima K."/>
            <person name="Fujisawa T."/>
            <person name="Saito A."/>
            <person name="Futamata H."/>
            <person name="Hattori R."/>
            <person name="Shimomura Y."/>
            <person name="Haruta S."/>
            <person name="Morimoto S."/>
            <person name="Wang Y."/>
            <person name="Sakai Y."/>
            <person name="Hattori M."/>
            <person name="Aizawa S."/>
            <person name="Nagashima K.V.P."/>
            <person name="Masuda S."/>
            <person name="Hattori T."/>
            <person name="Yamashita A."/>
            <person name="Bao Z."/>
            <person name="Hayatsu M."/>
            <person name="Kajiya-Kanegae H."/>
            <person name="Yoshinaga I."/>
            <person name="Sakamoto K."/>
            <person name="Toyota K."/>
            <person name="Nakao M."/>
            <person name="Kohara M."/>
            <person name="Anda M."/>
            <person name="Niwa R."/>
            <person name="Jung-Hwan P."/>
            <person name="Sameshima-Saito R."/>
            <person name="Tokuda S."/>
            <person name="Yamamoto S."/>
            <person name="Yamamoto S."/>
            <person name="Yokoyama T."/>
            <person name="Akutsu T."/>
            <person name="Nakamura Y."/>
            <person name="Nakahira-Yanaka Y."/>
            <person name="Takada Hoshino Y."/>
            <person name="Hirakawa H."/>
            <person name="Mitsui H."/>
            <person name="Terasawa K."/>
            <person name="Itakura M."/>
            <person name="Sato S."/>
            <person name="Ikeda-Ohtsubo W."/>
            <person name="Sakakura N."/>
            <person name="Kaminuma E."/>
            <person name="Minamisawa K."/>
        </authorList>
    </citation>
    <scope>NUCLEOTIDE SEQUENCE [LARGE SCALE GENOMIC DNA]</scope>
    <source>
        <strain evidence="2 3">S23321</strain>
    </source>
</reference>
<evidence type="ECO:0000313" key="2">
    <source>
        <dbReference type="EMBL" id="BAL76998.1"/>
    </source>
</evidence>
<sequence>MPADGQDNEEQNAKELAAQGLKAGENEQDDGGVPHDALLSLEGAGIGMPAP</sequence>
<name>A0AAI8MFI5_9BRAD</name>
<accession>A0AAI8MFI5</accession>
<dbReference type="Proteomes" id="UP000007886">
    <property type="component" value="Chromosome"/>
</dbReference>
<dbReference type="AlphaFoldDB" id="A0AAI8MFI5"/>
<feature type="compositionally biased region" description="Acidic residues" evidence="1">
    <location>
        <begin position="1"/>
        <end position="10"/>
    </location>
</feature>
<proteinExistence type="predicted"/>
<protein>
    <submittedName>
        <fullName evidence="2">Uncharacterized protein</fullName>
    </submittedName>
</protein>
<organism evidence="2 3">
    <name type="scientific">Bradyrhizobium cosmicum</name>
    <dbReference type="NCBI Taxonomy" id="1404864"/>
    <lineage>
        <taxon>Bacteria</taxon>
        <taxon>Pseudomonadati</taxon>
        <taxon>Pseudomonadota</taxon>
        <taxon>Alphaproteobacteria</taxon>
        <taxon>Hyphomicrobiales</taxon>
        <taxon>Nitrobacteraceae</taxon>
        <taxon>Bradyrhizobium</taxon>
    </lineage>
</organism>
<gene>
    <name evidence="2" type="ORF">S23_38020</name>
</gene>
<evidence type="ECO:0000313" key="3">
    <source>
        <dbReference type="Proteomes" id="UP000007886"/>
    </source>
</evidence>
<evidence type="ECO:0000256" key="1">
    <source>
        <dbReference type="SAM" id="MobiDB-lite"/>
    </source>
</evidence>
<keyword evidence="3" id="KW-1185">Reference proteome</keyword>
<dbReference type="KEGG" id="brs:S23_38020"/>